<dbReference type="InterPro" id="IPR001849">
    <property type="entry name" value="PH_domain"/>
</dbReference>
<evidence type="ECO:0000256" key="6">
    <source>
        <dbReference type="ARBA" id="ARBA00022490"/>
    </source>
</evidence>
<dbReference type="GO" id="GO:0016020">
    <property type="term" value="C:membrane"/>
    <property type="evidence" value="ECO:0007669"/>
    <property type="project" value="UniProtKB-SubCell"/>
</dbReference>
<dbReference type="FunFam" id="1.25.40.20:FF:000006">
    <property type="entry name" value="Arf-GAP with SH3 domain, ANK repeat and PH domain-containing protein 2"/>
    <property type="match status" value="1"/>
</dbReference>
<keyword evidence="5" id="KW-0343">GTPase activation</keyword>
<dbReference type="Proteomes" id="UP000694700">
    <property type="component" value="Unplaced"/>
</dbReference>
<evidence type="ECO:0000313" key="22">
    <source>
        <dbReference type="Proteomes" id="UP000694700"/>
    </source>
</evidence>
<dbReference type="InterPro" id="IPR004148">
    <property type="entry name" value="BAR_dom"/>
</dbReference>
<feature type="region of interest" description="Disordered" evidence="17">
    <location>
        <begin position="283"/>
        <end position="311"/>
    </location>
</feature>
<dbReference type="CDD" id="cd07642">
    <property type="entry name" value="BAR_ASAP2"/>
    <property type="match status" value="1"/>
</dbReference>
<comment type="subcellular location">
    <subcellularLocation>
        <location evidence="2">Cytoplasm</location>
    </subcellularLocation>
    <subcellularLocation>
        <location evidence="3">Golgi apparatus</location>
    </subcellularLocation>
    <subcellularLocation>
        <location evidence="1">Membrane</location>
    </subcellularLocation>
</comment>
<dbReference type="FunFam" id="1.20.1270.60:FF:000004">
    <property type="entry name" value="Arf-GAP with SH3 domain, ANK repeat and PH domain-containing protein 1"/>
    <property type="match status" value="1"/>
</dbReference>
<dbReference type="Gene3D" id="1.20.1270.60">
    <property type="entry name" value="Arfaptin homology (AH) domain/BAR domain"/>
    <property type="match status" value="1"/>
</dbReference>
<evidence type="ECO:0000256" key="17">
    <source>
        <dbReference type="SAM" id="MobiDB-lite"/>
    </source>
</evidence>
<dbReference type="InterPro" id="IPR027267">
    <property type="entry name" value="AH/BAR_dom_sf"/>
</dbReference>
<dbReference type="SUPFAM" id="SSF103657">
    <property type="entry name" value="BAR/IMD domain-like"/>
    <property type="match status" value="1"/>
</dbReference>
<dbReference type="InterPro" id="IPR043593">
    <property type="entry name" value="ASAP"/>
</dbReference>
<dbReference type="Pfam" id="PF00169">
    <property type="entry name" value="PH"/>
    <property type="match status" value="1"/>
</dbReference>
<dbReference type="InterPro" id="IPR037278">
    <property type="entry name" value="ARFGAP/RecO"/>
</dbReference>
<dbReference type="AlphaFoldDB" id="A0A8C2BPD5"/>
<dbReference type="Pfam" id="PF12796">
    <property type="entry name" value="Ank_2"/>
    <property type="match status" value="1"/>
</dbReference>
<dbReference type="InterPro" id="IPR001452">
    <property type="entry name" value="SH3_domain"/>
</dbReference>
<keyword evidence="8" id="KW-0479">Metal-binding</keyword>
<dbReference type="Gene3D" id="1.25.40.20">
    <property type="entry name" value="Ankyrin repeat-containing domain"/>
    <property type="match status" value="1"/>
</dbReference>
<keyword evidence="4 15" id="KW-0728">SH3 domain</keyword>
<dbReference type="SMART" id="SM00248">
    <property type="entry name" value="ANK"/>
    <property type="match status" value="3"/>
</dbReference>
<dbReference type="SUPFAM" id="SSF50044">
    <property type="entry name" value="SH3-domain"/>
    <property type="match status" value="1"/>
</dbReference>
<dbReference type="PROSITE" id="PS50003">
    <property type="entry name" value="PH_DOMAIN"/>
    <property type="match status" value="1"/>
</dbReference>
<dbReference type="Gene3D" id="1.25.40.950">
    <property type="match status" value="1"/>
</dbReference>
<feature type="compositionally biased region" description="Polar residues" evidence="17">
    <location>
        <begin position="814"/>
        <end position="832"/>
    </location>
</feature>
<evidence type="ECO:0000256" key="8">
    <source>
        <dbReference type="ARBA" id="ARBA00022723"/>
    </source>
</evidence>
<evidence type="ECO:0000259" key="19">
    <source>
        <dbReference type="PROSITE" id="PS50003"/>
    </source>
</evidence>
<proteinExistence type="predicted"/>
<dbReference type="GO" id="GO:0005794">
    <property type="term" value="C:Golgi apparatus"/>
    <property type="evidence" value="ECO:0007669"/>
    <property type="project" value="UniProtKB-SubCell"/>
</dbReference>
<dbReference type="InterPro" id="IPR002110">
    <property type="entry name" value="Ankyrin_rpt"/>
</dbReference>
<evidence type="ECO:0000313" key="21">
    <source>
        <dbReference type="Ensembl" id="ENSCCRP00015122409.1"/>
    </source>
</evidence>
<dbReference type="FunFam" id="2.30.30.40:FF:000012">
    <property type="entry name" value="Arf-GAP with SH3 domain, ANK repeat and PH domain-containing protein 2"/>
    <property type="match status" value="1"/>
</dbReference>
<feature type="compositionally biased region" description="Polar residues" evidence="17">
    <location>
        <begin position="287"/>
        <end position="300"/>
    </location>
</feature>
<reference evidence="21" key="1">
    <citation type="submission" date="2025-08" db="UniProtKB">
        <authorList>
            <consortium name="Ensembl"/>
        </authorList>
    </citation>
    <scope>IDENTIFICATION</scope>
</reference>
<keyword evidence="11" id="KW-0333">Golgi apparatus</keyword>
<evidence type="ECO:0000256" key="16">
    <source>
        <dbReference type="PROSITE-ProRule" id="PRU00288"/>
    </source>
</evidence>
<evidence type="ECO:0000256" key="2">
    <source>
        <dbReference type="ARBA" id="ARBA00004496"/>
    </source>
</evidence>
<dbReference type="SMART" id="SM00233">
    <property type="entry name" value="PH"/>
    <property type="match status" value="1"/>
</dbReference>
<dbReference type="PROSITE" id="PS50002">
    <property type="entry name" value="SH3"/>
    <property type="match status" value="1"/>
</dbReference>
<dbReference type="Gene3D" id="1.10.220.150">
    <property type="entry name" value="Arf GTPase activating protein"/>
    <property type="match status" value="1"/>
</dbReference>
<evidence type="ECO:0000256" key="11">
    <source>
        <dbReference type="ARBA" id="ARBA00023034"/>
    </source>
</evidence>
<evidence type="ECO:0000256" key="1">
    <source>
        <dbReference type="ARBA" id="ARBA00004370"/>
    </source>
</evidence>
<dbReference type="PROSITE" id="PS50297">
    <property type="entry name" value="ANK_REP_REGION"/>
    <property type="match status" value="1"/>
</dbReference>
<feature type="region of interest" description="Disordered" evidence="17">
    <location>
        <begin position="801"/>
        <end position="865"/>
    </location>
</feature>
<dbReference type="InterPro" id="IPR001164">
    <property type="entry name" value="ArfGAP_dom"/>
</dbReference>
<dbReference type="Pfam" id="PF01412">
    <property type="entry name" value="ArfGap"/>
    <property type="match status" value="1"/>
</dbReference>
<dbReference type="PROSITE" id="PS50115">
    <property type="entry name" value="ARFGAP"/>
    <property type="match status" value="1"/>
</dbReference>
<sequence>MPDQITVAEFVAETNEDYKSPTASNFTTRMTHCRNTVAALEEALDVDRSVLYKMKKSVKAIYASGLAHVDNEEQYTQALEKFGENCVYRDDPDLGSAFLKFSVFTKELTALFKNLFQNMNNIITFPLDSLLKGDLKGVKGDLKKPFDKAWKDYETKVSKIEKEKKEHARQHGMIRTEISGAEIAEEMEKERRFFQLQMCEYLLKVNEIKIKKGVDLLQNLIKYFHAQCNFFQDGLKAVDNLKPSIEKLATDLHSIKQVQDEERRQLNQLRDVLKTALQVEQKEDSQVRQSATYSLHQPQGNKEHGTERSGNLYKKSDGLRKVWQKRKCTVKNGYLTISHGTANRPPAKLNLLTCQVKHNPEEKKSFDLISHDRTYHFQAEDEPECQIWISVLQNSKEEALNNAFKGDQHVGENNIVQELTKSILGEVKRMAGNDVCCDCGAPGPTWLSTNLGILTCIECSGIHRELGVHYSRIQSLTLDVLSTSELLLAKNVGNAGFNEIMEACLTAEDVIKPNPSSDMQARKDFIMAKYTEKRFARKKCPDALSKLHTLCDAVKEQGETALHLAVRLVDRTSLHIIDFLTQNSLNLDKQTAKGSTALHYCCLTDNSECLKLLLRGKASIDIANEAGETPLDIARRLKHLQCEELLNQALAGKFNAHVHVEYEWRLHLTYSSNSLQPSPASLARDARDVVKDKQRFVPNLVNNETYGTIINNNSLVTLSTSAPPLPPRNLVQPSGLAGMAQGSPGWKPGSLDLTGRQRSSSDPPNMHPPAPPLRGTSTSLLVPSGGLPPVAKPGSIVEAMTIQPKPGQGPPGQSISRATSSDKSFSKSTLMRSGSIERPGRCQRNHADSKEVPGGLQNTTGQTVPATHMPRKTYLKPKRVKAMYNCVADNPDELTFSEGEVIIVDGEEDHEWWLGHIEGEPMRRGAFPVTFVQFIMD</sequence>
<feature type="domain" description="Arf-GAP" evidence="20">
    <location>
        <begin position="421"/>
        <end position="543"/>
    </location>
</feature>
<dbReference type="SMART" id="SM00326">
    <property type="entry name" value="SH3"/>
    <property type="match status" value="1"/>
</dbReference>
<dbReference type="GO" id="GO:0008270">
    <property type="term" value="F:zinc ion binding"/>
    <property type="evidence" value="ECO:0007669"/>
    <property type="project" value="UniProtKB-KW"/>
</dbReference>
<feature type="domain" description="SH3" evidence="18">
    <location>
        <begin position="875"/>
        <end position="937"/>
    </location>
</feature>
<dbReference type="SUPFAM" id="SSF50729">
    <property type="entry name" value="PH domain-like"/>
    <property type="match status" value="1"/>
</dbReference>
<evidence type="ECO:0000256" key="4">
    <source>
        <dbReference type="ARBA" id="ARBA00022443"/>
    </source>
</evidence>
<evidence type="ECO:0000256" key="12">
    <source>
        <dbReference type="ARBA" id="ARBA00023043"/>
    </source>
</evidence>
<dbReference type="SUPFAM" id="SSF48403">
    <property type="entry name" value="Ankyrin repeat"/>
    <property type="match status" value="1"/>
</dbReference>
<dbReference type="PRINTS" id="PR00405">
    <property type="entry name" value="REVINTRACTNG"/>
</dbReference>
<keyword evidence="7" id="KW-0597">Phosphoprotein</keyword>
<evidence type="ECO:0000256" key="14">
    <source>
        <dbReference type="PROSITE-ProRule" id="PRU00023"/>
    </source>
</evidence>
<dbReference type="InterPro" id="IPR036028">
    <property type="entry name" value="SH3-like_dom_sf"/>
</dbReference>
<keyword evidence="12 14" id="KW-0040">ANK repeat</keyword>
<dbReference type="InterPro" id="IPR011993">
    <property type="entry name" value="PH-like_dom_sf"/>
</dbReference>
<dbReference type="Pfam" id="PF14604">
    <property type="entry name" value="SH3_9"/>
    <property type="match status" value="1"/>
</dbReference>
<dbReference type="FunFam" id="1.10.220.150:FF:000002">
    <property type="entry name" value="arf-GAP with SH3 domain, ANK repeat and PH domain-containing protein 1"/>
    <property type="match status" value="1"/>
</dbReference>
<dbReference type="PANTHER" id="PTHR45854">
    <property type="entry name" value="ASAP FAMILY MEMBER"/>
    <property type="match status" value="1"/>
</dbReference>
<dbReference type="InterPro" id="IPR038508">
    <property type="entry name" value="ArfGAP_dom_sf"/>
</dbReference>
<dbReference type="Ensembl" id="ENSCCRT00015126294.1">
    <property type="protein sequence ID" value="ENSCCRP00015122409.1"/>
    <property type="gene ID" value="ENSCCRG00015048038.1"/>
</dbReference>
<name>A0A8C2BPD5_CYPCA</name>
<evidence type="ECO:0000256" key="5">
    <source>
        <dbReference type="ARBA" id="ARBA00022468"/>
    </source>
</evidence>
<evidence type="ECO:0000259" key="20">
    <source>
        <dbReference type="PROSITE" id="PS50115"/>
    </source>
</evidence>
<dbReference type="CDD" id="cd13251">
    <property type="entry name" value="PH_ASAP"/>
    <property type="match status" value="1"/>
</dbReference>
<evidence type="ECO:0000256" key="7">
    <source>
        <dbReference type="ARBA" id="ARBA00022553"/>
    </source>
</evidence>
<dbReference type="Pfam" id="PF16746">
    <property type="entry name" value="BAR_3"/>
    <property type="match status" value="1"/>
</dbReference>
<keyword evidence="10" id="KW-0862">Zinc</keyword>
<keyword evidence="16" id="KW-0863">Zinc-finger</keyword>
<feature type="repeat" description="ANK" evidence="14">
    <location>
        <begin position="557"/>
        <end position="592"/>
    </location>
</feature>
<evidence type="ECO:0000256" key="15">
    <source>
        <dbReference type="PROSITE-ProRule" id="PRU00192"/>
    </source>
</evidence>
<feature type="compositionally biased region" description="Polar residues" evidence="17">
    <location>
        <begin position="856"/>
        <end position="865"/>
    </location>
</feature>
<keyword evidence="9" id="KW-0677">Repeat</keyword>
<evidence type="ECO:0000256" key="3">
    <source>
        <dbReference type="ARBA" id="ARBA00004555"/>
    </source>
</evidence>
<dbReference type="FunFam" id="2.30.29.30:FF:000012">
    <property type="entry name" value="Arf-GAP with SH3 domain, ANK repeat and PH domain-containing protein 2"/>
    <property type="match status" value="1"/>
</dbReference>
<feature type="region of interest" description="Disordered" evidence="17">
    <location>
        <begin position="726"/>
        <end position="779"/>
    </location>
</feature>
<dbReference type="SUPFAM" id="SSF57863">
    <property type="entry name" value="ArfGap/RecO-like zinc finger"/>
    <property type="match status" value="1"/>
</dbReference>
<dbReference type="GO" id="GO:0005096">
    <property type="term" value="F:GTPase activator activity"/>
    <property type="evidence" value="ECO:0007669"/>
    <property type="project" value="UniProtKB-KW"/>
</dbReference>
<evidence type="ECO:0000256" key="10">
    <source>
        <dbReference type="ARBA" id="ARBA00022833"/>
    </source>
</evidence>
<dbReference type="Gene3D" id="2.30.30.40">
    <property type="entry name" value="SH3 Domains"/>
    <property type="match status" value="1"/>
</dbReference>
<evidence type="ECO:0000259" key="18">
    <source>
        <dbReference type="PROSITE" id="PS50002"/>
    </source>
</evidence>
<feature type="domain" description="PH" evidence="19">
    <location>
        <begin position="305"/>
        <end position="397"/>
    </location>
</feature>
<organism evidence="21 22">
    <name type="scientific">Cyprinus carpio</name>
    <name type="common">Common carp</name>
    <dbReference type="NCBI Taxonomy" id="7962"/>
    <lineage>
        <taxon>Eukaryota</taxon>
        <taxon>Metazoa</taxon>
        <taxon>Chordata</taxon>
        <taxon>Craniata</taxon>
        <taxon>Vertebrata</taxon>
        <taxon>Euteleostomi</taxon>
        <taxon>Actinopterygii</taxon>
        <taxon>Neopterygii</taxon>
        <taxon>Teleostei</taxon>
        <taxon>Ostariophysi</taxon>
        <taxon>Cypriniformes</taxon>
        <taxon>Cyprinidae</taxon>
        <taxon>Cyprininae</taxon>
        <taxon>Cyprinus</taxon>
    </lineage>
</organism>
<dbReference type="Gene3D" id="2.30.29.30">
    <property type="entry name" value="Pleckstrin-homology domain (PH domain)/Phosphotyrosine-binding domain (PTB)"/>
    <property type="match status" value="1"/>
</dbReference>
<dbReference type="InterPro" id="IPR036770">
    <property type="entry name" value="Ankyrin_rpt-contain_sf"/>
</dbReference>
<dbReference type="PROSITE" id="PS50088">
    <property type="entry name" value="ANK_REPEAT"/>
    <property type="match status" value="2"/>
</dbReference>
<dbReference type="PANTHER" id="PTHR45854:SF4">
    <property type="entry name" value="ARF-GAP WITH SH3 DOMAIN, ANK REPEAT AND PH DOMAIN-CONTAINING PROTEIN 2"/>
    <property type="match status" value="1"/>
</dbReference>
<evidence type="ECO:0000256" key="9">
    <source>
        <dbReference type="ARBA" id="ARBA00022737"/>
    </source>
</evidence>
<protein>
    <submittedName>
        <fullName evidence="21">ArfGAP with SH3 domain, ankyrin repeat and PH domain 2a</fullName>
    </submittedName>
</protein>
<keyword evidence="6" id="KW-0963">Cytoplasm</keyword>
<keyword evidence="13" id="KW-0472">Membrane</keyword>
<evidence type="ECO:0000256" key="13">
    <source>
        <dbReference type="ARBA" id="ARBA00023136"/>
    </source>
</evidence>
<feature type="repeat" description="ANK" evidence="14">
    <location>
        <begin position="593"/>
        <end position="625"/>
    </location>
</feature>
<dbReference type="InterPro" id="IPR037844">
    <property type="entry name" value="PH_ASAP"/>
</dbReference>
<accession>A0A8C2BPD5</accession>
<dbReference type="SMART" id="SM00105">
    <property type="entry name" value="ArfGap"/>
    <property type="match status" value="1"/>
</dbReference>